<protein>
    <submittedName>
        <fullName evidence="2">1108_t:CDS:1</fullName>
    </submittedName>
</protein>
<dbReference type="EMBL" id="CAJVPP010017129">
    <property type="protein sequence ID" value="CAG8731745.1"/>
    <property type="molecule type" value="Genomic_DNA"/>
</dbReference>
<keyword evidence="3" id="KW-1185">Reference proteome</keyword>
<organism evidence="2 3">
    <name type="scientific">Funneliformis mosseae</name>
    <name type="common">Endomycorrhizal fungus</name>
    <name type="synonym">Glomus mosseae</name>
    <dbReference type="NCBI Taxonomy" id="27381"/>
    <lineage>
        <taxon>Eukaryota</taxon>
        <taxon>Fungi</taxon>
        <taxon>Fungi incertae sedis</taxon>
        <taxon>Mucoromycota</taxon>
        <taxon>Glomeromycotina</taxon>
        <taxon>Glomeromycetes</taxon>
        <taxon>Glomerales</taxon>
        <taxon>Glomeraceae</taxon>
        <taxon>Funneliformis</taxon>
    </lineage>
</organism>
<proteinExistence type="predicted"/>
<evidence type="ECO:0000313" key="3">
    <source>
        <dbReference type="Proteomes" id="UP000789375"/>
    </source>
</evidence>
<evidence type="ECO:0000256" key="1">
    <source>
        <dbReference type="SAM" id="Phobius"/>
    </source>
</evidence>
<keyword evidence="1" id="KW-0812">Transmembrane</keyword>
<sequence length="50" mass="5886">TNNKKFYDPVWFGVAVKELIIAAPLTISFFSLKEPREEKQKQNNIYVLRT</sequence>
<comment type="caution">
    <text evidence="2">The sequence shown here is derived from an EMBL/GenBank/DDBJ whole genome shotgun (WGS) entry which is preliminary data.</text>
</comment>
<gene>
    <name evidence="2" type="ORF">FMOSSE_LOCUS15681</name>
</gene>
<feature type="transmembrane region" description="Helical" evidence="1">
    <location>
        <begin position="12"/>
        <end position="32"/>
    </location>
</feature>
<dbReference type="Proteomes" id="UP000789375">
    <property type="component" value="Unassembled WGS sequence"/>
</dbReference>
<name>A0A9N9NGC2_FUNMO</name>
<reference evidence="2" key="1">
    <citation type="submission" date="2021-06" db="EMBL/GenBank/DDBJ databases">
        <authorList>
            <person name="Kallberg Y."/>
            <person name="Tangrot J."/>
            <person name="Rosling A."/>
        </authorList>
    </citation>
    <scope>NUCLEOTIDE SEQUENCE</scope>
    <source>
        <strain evidence="2">87-6 pot B 2015</strain>
    </source>
</reference>
<dbReference type="AlphaFoldDB" id="A0A9N9NGC2"/>
<feature type="non-terminal residue" evidence="2">
    <location>
        <position position="1"/>
    </location>
</feature>
<evidence type="ECO:0000313" key="2">
    <source>
        <dbReference type="EMBL" id="CAG8731745.1"/>
    </source>
</evidence>
<keyword evidence="1" id="KW-0472">Membrane</keyword>
<keyword evidence="1" id="KW-1133">Transmembrane helix</keyword>
<accession>A0A9N9NGC2</accession>